<evidence type="ECO:0000313" key="3">
    <source>
        <dbReference type="Proteomes" id="UP001331761"/>
    </source>
</evidence>
<reference evidence="2 3" key="1">
    <citation type="submission" date="2019-10" db="EMBL/GenBank/DDBJ databases">
        <title>Assembly and Annotation for the nematode Trichostrongylus colubriformis.</title>
        <authorList>
            <person name="Martin J."/>
        </authorList>
    </citation>
    <scope>NUCLEOTIDE SEQUENCE [LARGE SCALE GENOMIC DNA]</scope>
    <source>
        <strain evidence="2">G859</strain>
        <tissue evidence="2">Whole worm</tissue>
    </source>
</reference>
<dbReference type="InterPro" id="IPR040192">
    <property type="entry name" value="CUEDC1"/>
</dbReference>
<dbReference type="EMBL" id="WIXE01023056">
    <property type="protein sequence ID" value="KAK5966833.1"/>
    <property type="molecule type" value="Genomic_DNA"/>
</dbReference>
<organism evidence="2 3">
    <name type="scientific">Trichostrongylus colubriformis</name>
    <name type="common">Black scour worm</name>
    <dbReference type="NCBI Taxonomy" id="6319"/>
    <lineage>
        <taxon>Eukaryota</taxon>
        <taxon>Metazoa</taxon>
        <taxon>Ecdysozoa</taxon>
        <taxon>Nematoda</taxon>
        <taxon>Chromadorea</taxon>
        <taxon>Rhabditida</taxon>
        <taxon>Rhabditina</taxon>
        <taxon>Rhabditomorpha</taxon>
        <taxon>Strongyloidea</taxon>
        <taxon>Trichostrongylidae</taxon>
        <taxon>Trichostrongylus</taxon>
    </lineage>
</organism>
<sequence>MKRENERRLDAVCDEKETRMLEDEQLALLMQNKEFLRWIRREQLPYISSANRPAKVHRKKSSGKEHGPPVPEGPVVDELIINAEPDLKDRLKNVSKVSKERLLQLAARFRRSNAHLNAF</sequence>
<gene>
    <name evidence="2" type="ORF">GCK32_004939</name>
</gene>
<dbReference type="PANTHER" id="PTHR13467:SF3">
    <property type="entry name" value="CUE DOMAIN-CONTAINING PROTEIN 1"/>
    <property type="match status" value="1"/>
</dbReference>
<comment type="caution">
    <text evidence="2">The sequence shown here is derived from an EMBL/GenBank/DDBJ whole genome shotgun (WGS) entry which is preliminary data.</text>
</comment>
<name>A0AAN8FMD5_TRICO</name>
<evidence type="ECO:0000256" key="1">
    <source>
        <dbReference type="SAM" id="MobiDB-lite"/>
    </source>
</evidence>
<accession>A0AAN8FMD5</accession>
<evidence type="ECO:0000313" key="2">
    <source>
        <dbReference type="EMBL" id="KAK5966833.1"/>
    </source>
</evidence>
<keyword evidence="3" id="KW-1185">Reference proteome</keyword>
<protein>
    <submittedName>
        <fullName evidence="2">Uncharacterized protein</fullName>
    </submittedName>
</protein>
<dbReference type="AlphaFoldDB" id="A0AAN8FMD5"/>
<proteinExistence type="predicted"/>
<dbReference type="Proteomes" id="UP001331761">
    <property type="component" value="Unassembled WGS sequence"/>
</dbReference>
<dbReference type="PANTHER" id="PTHR13467">
    <property type="entry name" value="CUE DOMAIN CONTAINING PROTEIN 1"/>
    <property type="match status" value="1"/>
</dbReference>
<feature type="region of interest" description="Disordered" evidence="1">
    <location>
        <begin position="49"/>
        <end position="75"/>
    </location>
</feature>